<organism evidence="8 9">
    <name type="scientific">Erythrobacter longus</name>
    <dbReference type="NCBI Taxonomy" id="1044"/>
    <lineage>
        <taxon>Bacteria</taxon>
        <taxon>Pseudomonadati</taxon>
        <taxon>Pseudomonadota</taxon>
        <taxon>Alphaproteobacteria</taxon>
        <taxon>Sphingomonadales</taxon>
        <taxon>Erythrobacteraceae</taxon>
        <taxon>Erythrobacter/Porphyrobacter group</taxon>
        <taxon>Erythrobacter</taxon>
    </lineage>
</organism>
<dbReference type="GO" id="GO:0005886">
    <property type="term" value="C:plasma membrane"/>
    <property type="evidence" value="ECO:0007669"/>
    <property type="project" value="UniProtKB-SubCell"/>
</dbReference>
<keyword evidence="5 7" id="KW-1133">Transmembrane helix</keyword>
<evidence type="ECO:0000313" key="9">
    <source>
        <dbReference type="Proteomes" id="UP000027647"/>
    </source>
</evidence>
<keyword evidence="9" id="KW-1185">Reference proteome</keyword>
<feature type="transmembrane region" description="Helical" evidence="7">
    <location>
        <begin position="42"/>
        <end position="62"/>
    </location>
</feature>
<keyword evidence="6 7" id="KW-0472">Membrane</keyword>
<dbReference type="Pfam" id="PF01311">
    <property type="entry name" value="Bac_export_1"/>
    <property type="match status" value="1"/>
</dbReference>
<keyword evidence="3" id="KW-1003">Cell membrane</keyword>
<gene>
    <name evidence="8" type="ORF">EH31_14565</name>
</gene>
<dbReference type="STRING" id="1044.EH31_14565"/>
<dbReference type="InterPro" id="IPR002010">
    <property type="entry name" value="T3SS_IM_R"/>
</dbReference>
<feature type="transmembrane region" description="Helical" evidence="7">
    <location>
        <begin position="216"/>
        <end position="240"/>
    </location>
</feature>
<dbReference type="EMBL" id="JMIW01000006">
    <property type="protein sequence ID" value="KEO89247.1"/>
    <property type="molecule type" value="Genomic_DNA"/>
</dbReference>
<comment type="similarity">
    <text evidence="2">Belongs to the FliR/MopE/SpaR family.</text>
</comment>
<keyword evidence="8" id="KW-0966">Cell projection</keyword>
<protein>
    <submittedName>
        <fullName evidence="8">Flagellar biosynthesis protein FliR</fullName>
    </submittedName>
</protein>
<evidence type="ECO:0000256" key="2">
    <source>
        <dbReference type="ARBA" id="ARBA00009772"/>
    </source>
</evidence>
<accession>A0A074MUE9</accession>
<dbReference type="PANTHER" id="PTHR30065:SF8">
    <property type="entry name" value="FLAGELLAR BIOSYNTHETIC PROTEIN FLIR"/>
    <property type="match status" value="1"/>
</dbReference>
<dbReference type="AlphaFoldDB" id="A0A074MUE9"/>
<evidence type="ECO:0000256" key="5">
    <source>
        <dbReference type="ARBA" id="ARBA00022989"/>
    </source>
</evidence>
<dbReference type="OrthoDB" id="9797790at2"/>
<dbReference type="RefSeq" id="WP_034961162.1">
    <property type="nucleotide sequence ID" value="NZ_JMIW01000006.1"/>
</dbReference>
<proteinExistence type="inferred from homology"/>
<name>A0A074MUE9_ERYLO</name>
<dbReference type="PANTHER" id="PTHR30065">
    <property type="entry name" value="FLAGELLAR BIOSYNTHETIC PROTEIN FLIR"/>
    <property type="match status" value="1"/>
</dbReference>
<evidence type="ECO:0000256" key="6">
    <source>
        <dbReference type="ARBA" id="ARBA00023136"/>
    </source>
</evidence>
<comment type="subcellular location">
    <subcellularLocation>
        <location evidence="1">Cell membrane</location>
        <topology evidence="1">Multi-pass membrane protein</topology>
    </subcellularLocation>
</comment>
<feature type="transmembrane region" description="Helical" evidence="7">
    <location>
        <begin position="131"/>
        <end position="154"/>
    </location>
</feature>
<evidence type="ECO:0000313" key="8">
    <source>
        <dbReference type="EMBL" id="KEO89247.1"/>
    </source>
</evidence>
<dbReference type="GO" id="GO:0006605">
    <property type="term" value="P:protein targeting"/>
    <property type="evidence" value="ECO:0007669"/>
    <property type="project" value="InterPro"/>
</dbReference>
<keyword evidence="8" id="KW-0969">Cilium</keyword>
<evidence type="ECO:0000256" key="3">
    <source>
        <dbReference type="ARBA" id="ARBA00022475"/>
    </source>
</evidence>
<feature type="transmembrane region" description="Helical" evidence="7">
    <location>
        <begin position="174"/>
        <end position="204"/>
    </location>
</feature>
<feature type="transmembrane region" description="Helical" evidence="7">
    <location>
        <begin position="68"/>
        <end position="101"/>
    </location>
</feature>
<evidence type="ECO:0000256" key="1">
    <source>
        <dbReference type="ARBA" id="ARBA00004651"/>
    </source>
</evidence>
<sequence>MTFLDLGFDTLLEQLWQLLFLSIRCGAAMLAAPMVGGMVVPATARTMAAFVIAVFVGVWIPMPELPDMLSFAAILAVLQEVIIGAALGFVLQIAFAVPLIAAEQISGTMGLAIATSIDPASGTQSGALGSFFGLILTLLFYIIGGHLLWFRLIIESYRLLPAGSAAFGGVEAQSIVLFAGYCIATAAAIALPVILVLLCVQLITGTISRAAPALNLFALGLPAGTLAGIAAMIVAMPIFIEQFSDLLQVALEQSAALFTPGLGDAG</sequence>
<dbReference type="PRINTS" id="PR00953">
    <property type="entry name" value="TYPE3IMRPROT"/>
</dbReference>
<feature type="transmembrane region" description="Helical" evidence="7">
    <location>
        <begin position="15"/>
        <end position="35"/>
    </location>
</feature>
<reference evidence="8 9" key="1">
    <citation type="submission" date="2014-04" db="EMBL/GenBank/DDBJ databases">
        <title>A comprehensive comparison of genomes of Erythrobacter spp. strains.</title>
        <authorList>
            <person name="Zheng Q."/>
        </authorList>
    </citation>
    <scope>NUCLEOTIDE SEQUENCE [LARGE SCALE GENOMIC DNA]</scope>
    <source>
        <strain evidence="8 9">DSM 6997</strain>
    </source>
</reference>
<keyword evidence="8" id="KW-0282">Flagellum</keyword>
<dbReference type="Proteomes" id="UP000027647">
    <property type="component" value="Unassembled WGS sequence"/>
</dbReference>
<evidence type="ECO:0000256" key="7">
    <source>
        <dbReference type="SAM" id="Phobius"/>
    </source>
</evidence>
<dbReference type="eggNOG" id="COG1684">
    <property type="taxonomic scope" value="Bacteria"/>
</dbReference>
<keyword evidence="4 7" id="KW-0812">Transmembrane</keyword>
<comment type="caution">
    <text evidence="8">The sequence shown here is derived from an EMBL/GenBank/DDBJ whole genome shotgun (WGS) entry which is preliminary data.</text>
</comment>
<evidence type="ECO:0000256" key="4">
    <source>
        <dbReference type="ARBA" id="ARBA00022692"/>
    </source>
</evidence>